<protein>
    <submittedName>
        <fullName evidence="1">Uncharacterized protein</fullName>
    </submittedName>
</protein>
<dbReference type="InterPro" id="IPR056982">
    <property type="entry name" value="Phage_ProQ_C-like"/>
</dbReference>
<name>A0ABU4N790_9ACTN</name>
<gene>
    <name evidence="1" type="ORF">PV662_01355</name>
</gene>
<organism evidence="1 2">
    <name type="scientific">Streptomyces europaeiscabiei</name>
    <dbReference type="NCBI Taxonomy" id="146819"/>
    <lineage>
        <taxon>Bacteria</taxon>
        <taxon>Bacillati</taxon>
        <taxon>Actinomycetota</taxon>
        <taxon>Actinomycetes</taxon>
        <taxon>Kitasatosporales</taxon>
        <taxon>Streptomycetaceae</taxon>
        <taxon>Streptomyces</taxon>
    </lineage>
</organism>
<sequence length="108" mass="11472">MDLSGVAVGDTLILSDRGQRSEVTVTKVGRKYLYVGQSRFSIETGVAADGYGHSRVRTLAQVAEADRRTSLLSNIKALGLEPTGYGDCTIPTETLERVLSALQGDGSP</sequence>
<dbReference type="EMBL" id="JARAYU010000001">
    <property type="protein sequence ID" value="MDX3698421.1"/>
    <property type="molecule type" value="Genomic_DNA"/>
</dbReference>
<reference evidence="1 2" key="1">
    <citation type="journal article" date="2023" name="Microb. Genom.">
        <title>Mesoterricola silvestris gen. nov., sp. nov., Mesoterricola sediminis sp. nov., Geothrix oryzae sp. nov., Geothrix edaphica sp. nov., Geothrix rubra sp. nov., and Geothrix limicola sp. nov., six novel members of Acidobacteriota isolated from soils.</title>
        <authorList>
            <person name="Weisberg A.J."/>
            <person name="Pearce E."/>
            <person name="Kramer C.G."/>
            <person name="Chang J.H."/>
            <person name="Clarke C.R."/>
        </authorList>
    </citation>
    <scope>NUCLEOTIDE SEQUENCE [LARGE SCALE GENOMIC DNA]</scope>
    <source>
        <strain evidence="1 2">ID09-01A</strain>
    </source>
</reference>
<accession>A0ABU4N790</accession>
<dbReference type="Proteomes" id="UP001271274">
    <property type="component" value="Unassembled WGS sequence"/>
</dbReference>
<evidence type="ECO:0000313" key="2">
    <source>
        <dbReference type="Proteomes" id="UP001271274"/>
    </source>
</evidence>
<dbReference type="RefSeq" id="WP_319061387.1">
    <property type="nucleotide sequence ID" value="NZ_JARAYT010000001.1"/>
</dbReference>
<proteinExistence type="predicted"/>
<keyword evidence="2" id="KW-1185">Reference proteome</keyword>
<comment type="caution">
    <text evidence="1">The sequence shown here is derived from an EMBL/GenBank/DDBJ whole genome shotgun (WGS) entry which is preliminary data.</text>
</comment>
<dbReference type="Pfam" id="PF24203">
    <property type="entry name" value="Phage_ProQ_C_like"/>
    <property type="match status" value="1"/>
</dbReference>
<evidence type="ECO:0000313" key="1">
    <source>
        <dbReference type="EMBL" id="MDX3698421.1"/>
    </source>
</evidence>